<evidence type="ECO:0000256" key="11">
    <source>
        <dbReference type="HAMAP-Rule" id="MF_01547"/>
    </source>
</evidence>
<dbReference type="NCBIfam" id="NF008390">
    <property type="entry name" value="PRK11188.1"/>
    <property type="match status" value="1"/>
</dbReference>
<dbReference type="STRING" id="488535.SAMN04487963_0098"/>
<reference evidence="15" key="1">
    <citation type="submission" date="2016-10" db="EMBL/GenBank/DDBJ databases">
        <authorList>
            <person name="Varghese N."/>
            <person name="Submissions S."/>
        </authorList>
    </citation>
    <scope>NUCLEOTIDE SEQUENCE [LARGE SCALE GENOMIC DNA]</scope>
    <source>
        <strain evidence="15">CGMCC 1.7061</strain>
    </source>
</reference>
<evidence type="ECO:0000256" key="1">
    <source>
        <dbReference type="ARBA" id="ARBA00022552"/>
    </source>
</evidence>
<organism evidence="14 15">
    <name type="scientific">Marinobacter zhejiangensis</name>
    <dbReference type="NCBI Taxonomy" id="488535"/>
    <lineage>
        <taxon>Bacteria</taxon>
        <taxon>Pseudomonadati</taxon>
        <taxon>Pseudomonadota</taxon>
        <taxon>Gammaproteobacteria</taxon>
        <taxon>Pseudomonadales</taxon>
        <taxon>Marinobacteraceae</taxon>
        <taxon>Marinobacter</taxon>
    </lineage>
</organism>
<evidence type="ECO:0000259" key="13">
    <source>
        <dbReference type="Pfam" id="PF01728"/>
    </source>
</evidence>
<evidence type="ECO:0000256" key="12">
    <source>
        <dbReference type="PIRSR" id="PIRSR005461-1"/>
    </source>
</evidence>
<dbReference type="CDD" id="cd02440">
    <property type="entry name" value="AdoMet_MTases"/>
    <property type="match status" value="1"/>
</dbReference>
<feature type="binding site" evidence="11">
    <location>
        <position position="80"/>
    </location>
    <ligand>
        <name>S-adenosyl-L-methionine</name>
        <dbReference type="ChEBI" id="CHEBI:59789"/>
    </ligand>
</feature>
<gene>
    <name evidence="11" type="primary">rlmE</name>
    <name evidence="11" type="synonym">ftsJ</name>
    <name evidence="11" type="synonym">rrmJ</name>
    <name evidence="14" type="ORF">SAMN04487963_0098</name>
</gene>
<keyword evidence="4 11" id="KW-0949">S-adenosyl-L-methionine</keyword>
<dbReference type="RefSeq" id="WP_092020862.1">
    <property type="nucleotide sequence ID" value="NZ_FOUE01000001.1"/>
</dbReference>
<dbReference type="InterPro" id="IPR002877">
    <property type="entry name" value="RNA_MeTrfase_FtsJ_dom"/>
</dbReference>
<keyword evidence="1 11" id="KW-0698">rRNA processing</keyword>
<proteinExistence type="inferred from homology"/>
<name>A0A1I4KUV7_9GAMM</name>
<accession>A0A1I4KUV7</accession>
<dbReference type="Proteomes" id="UP000198519">
    <property type="component" value="Unassembled WGS sequence"/>
</dbReference>
<evidence type="ECO:0000256" key="8">
    <source>
        <dbReference type="ARBA" id="ARBA00041995"/>
    </source>
</evidence>
<feature type="binding site" evidence="11">
    <location>
        <position position="121"/>
    </location>
    <ligand>
        <name>S-adenosyl-L-methionine</name>
        <dbReference type="ChEBI" id="CHEBI:59789"/>
    </ligand>
</feature>
<dbReference type="SUPFAM" id="SSF53335">
    <property type="entry name" value="S-adenosyl-L-methionine-dependent methyltransferases"/>
    <property type="match status" value="1"/>
</dbReference>
<evidence type="ECO:0000256" key="7">
    <source>
        <dbReference type="ARBA" id="ARBA00041129"/>
    </source>
</evidence>
<keyword evidence="2 11" id="KW-0489">Methyltransferase</keyword>
<protein>
    <recommendedName>
        <fullName evidence="7 11">Ribosomal RNA large subunit methyltransferase E</fullName>
        <ecNumber evidence="6 11">2.1.1.166</ecNumber>
    </recommendedName>
    <alternativeName>
        <fullName evidence="9 11">23S rRNA Um2552 methyltransferase</fullName>
    </alternativeName>
    <alternativeName>
        <fullName evidence="8 11">rRNA (uridine-2'-O-)-methyltransferase</fullName>
    </alternativeName>
</protein>
<dbReference type="GO" id="GO:0005737">
    <property type="term" value="C:cytoplasm"/>
    <property type="evidence" value="ECO:0007669"/>
    <property type="project" value="UniProtKB-SubCell"/>
</dbReference>
<feature type="binding site" evidence="11">
    <location>
        <position position="60"/>
    </location>
    <ligand>
        <name>S-adenosyl-L-methionine</name>
        <dbReference type="ChEBI" id="CHEBI:59789"/>
    </ligand>
</feature>
<dbReference type="EC" id="2.1.1.166" evidence="6 11"/>
<dbReference type="EMBL" id="FOUE01000001">
    <property type="protein sequence ID" value="SFL82530.1"/>
    <property type="molecule type" value="Genomic_DNA"/>
</dbReference>
<keyword evidence="11" id="KW-0963">Cytoplasm</keyword>
<dbReference type="GO" id="GO:0008650">
    <property type="term" value="F:rRNA (uridine-2'-O-)-methyltransferase activity"/>
    <property type="evidence" value="ECO:0007669"/>
    <property type="project" value="UniProtKB-UniRule"/>
</dbReference>
<evidence type="ECO:0000256" key="9">
    <source>
        <dbReference type="ARBA" id="ARBA00042745"/>
    </source>
</evidence>
<feature type="active site" description="Proton acceptor" evidence="11 12">
    <location>
        <position position="161"/>
    </location>
</feature>
<dbReference type="Gene3D" id="3.40.50.150">
    <property type="entry name" value="Vaccinia Virus protein VP39"/>
    <property type="match status" value="1"/>
</dbReference>
<dbReference type="PANTHER" id="PTHR10920:SF18">
    <property type="entry name" value="RRNA METHYLTRANSFERASE 2, MITOCHONDRIAL"/>
    <property type="match status" value="1"/>
</dbReference>
<feature type="domain" description="Ribosomal RNA methyltransferase FtsJ" evidence="13">
    <location>
        <begin position="28"/>
        <end position="204"/>
    </location>
</feature>
<dbReference type="OrthoDB" id="9790080at2"/>
<sequence length="206" mass="22499">MARSKSSGRWLKEHFDDTWVKKSQAEGYRSRASYKLIELDQKDRLFRHGQLVVDLGAAPGGWSQVAVERVGDSGLVLASDILPMDPIAGVTFVQGDFTEQSVFDELLDKLGDRQADVVISDMAPNMSGMAAVDIPSAMGLVELALDMARQVLRPGGVFVAKVFQGEGFDALLKDMRGSFNSVVSRKPDSSRARSREIYLVGKGFKG</sequence>
<dbReference type="PIRSF" id="PIRSF005461">
    <property type="entry name" value="23S_rRNA_mtase"/>
    <property type="match status" value="1"/>
</dbReference>
<dbReference type="InterPro" id="IPR015507">
    <property type="entry name" value="rRNA-MeTfrase_E"/>
</dbReference>
<dbReference type="InterPro" id="IPR050082">
    <property type="entry name" value="RNA_methyltr_RlmE"/>
</dbReference>
<dbReference type="FunFam" id="3.40.50.150:FF:000005">
    <property type="entry name" value="Ribosomal RNA large subunit methyltransferase E"/>
    <property type="match status" value="1"/>
</dbReference>
<evidence type="ECO:0000256" key="2">
    <source>
        <dbReference type="ARBA" id="ARBA00022603"/>
    </source>
</evidence>
<feature type="binding site" evidence="11">
    <location>
        <position position="62"/>
    </location>
    <ligand>
        <name>S-adenosyl-L-methionine</name>
        <dbReference type="ChEBI" id="CHEBI:59789"/>
    </ligand>
</feature>
<evidence type="ECO:0000256" key="10">
    <source>
        <dbReference type="ARBA" id="ARBA00048970"/>
    </source>
</evidence>
<evidence type="ECO:0000313" key="14">
    <source>
        <dbReference type="EMBL" id="SFL82530.1"/>
    </source>
</evidence>
<feature type="binding site" evidence="11">
    <location>
        <position position="96"/>
    </location>
    <ligand>
        <name>S-adenosyl-L-methionine</name>
        <dbReference type="ChEBI" id="CHEBI:59789"/>
    </ligand>
</feature>
<evidence type="ECO:0000256" key="6">
    <source>
        <dbReference type="ARBA" id="ARBA00038861"/>
    </source>
</evidence>
<comment type="function">
    <text evidence="5 11">Specifically methylates the uridine in position 2552 of 23S rRNA at the 2'-O position of the ribose in the fully assembled 50S ribosomal subunit.</text>
</comment>
<evidence type="ECO:0000256" key="5">
    <source>
        <dbReference type="ARBA" id="ARBA00037569"/>
    </source>
</evidence>
<keyword evidence="3 11" id="KW-0808">Transferase</keyword>
<dbReference type="HAMAP" id="MF_01547">
    <property type="entry name" value="RNA_methyltr_E"/>
    <property type="match status" value="1"/>
</dbReference>
<dbReference type="PANTHER" id="PTHR10920">
    <property type="entry name" value="RIBOSOMAL RNA METHYLTRANSFERASE"/>
    <property type="match status" value="1"/>
</dbReference>
<comment type="similarity">
    <text evidence="11">Belongs to the class I-like SAM-binding methyltransferase superfamily. RNA methyltransferase RlmE family.</text>
</comment>
<evidence type="ECO:0000313" key="15">
    <source>
        <dbReference type="Proteomes" id="UP000198519"/>
    </source>
</evidence>
<evidence type="ECO:0000256" key="4">
    <source>
        <dbReference type="ARBA" id="ARBA00022691"/>
    </source>
</evidence>
<dbReference type="AlphaFoldDB" id="A0A1I4KUV7"/>
<evidence type="ECO:0000256" key="3">
    <source>
        <dbReference type="ARBA" id="ARBA00022679"/>
    </source>
</evidence>
<comment type="catalytic activity">
    <reaction evidence="10 11">
        <text>uridine(2552) in 23S rRNA + S-adenosyl-L-methionine = 2'-O-methyluridine(2552) in 23S rRNA + S-adenosyl-L-homocysteine + H(+)</text>
        <dbReference type="Rhea" id="RHEA:42720"/>
        <dbReference type="Rhea" id="RHEA-COMP:10202"/>
        <dbReference type="Rhea" id="RHEA-COMP:10203"/>
        <dbReference type="ChEBI" id="CHEBI:15378"/>
        <dbReference type="ChEBI" id="CHEBI:57856"/>
        <dbReference type="ChEBI" id="CHEBI:59789"/>
        <dbReference type="ChEBI" id="CHEBI:65315"/>
        <dbReference type="ChEBI" id="CHEBI:74478"/>
        <dbReference type="EC" id="2.1.1.166"/>
    </reaction>
</comment>
<dbReference type="Pfam" id="PF01728">
    <property type="entry name" value="FtsJ"/>
    <property type="match status" value="1"/>
</dbReference>
<keyword evidence="15" id="KW-1185">Reference proteome</keyword>
<dbReference type="InterPro" id="IPR029063">
    <property type="entry name" value="SAM-dependent_MTases_sf"/>
</dbReference>
<comment type="subcellular location">
    <subcellularLocation>
        <location evidence="11">Cytoplasm</location>
    </subcellularLocation>
</comment>